<dbReference type="EMBL" id="LR796648">
    <property type="protein sequence ID" value="CAB4157019.1"/>
    <property type="molecule type" value="Genomic_DNA"/>
</dbReference>
<evidence type="ECO:0000313" key="1">
    <source>
        <dbReference type="EMBL" id="CAB4157019.1"/>
    </source>
</evidence>
<accession>A0A6J7X7E9</accession>
<sequence>MGCAMRDARAHLLARAKLLSADAAELAGAGLWTARRAQLHHALMCRSIAAAQLAHGHLSLARVWMASARRNEKEANA</sequence>
<evidence type="ECO:0000313" key="2">
    <source>
        <dbReference type="EMBL" id="CAB5225596.1"/>
    </source>
</evidence>
<protein>
    <submittedName>
        <fullName evidence="2">Uncharacterized protein</fullName>
    </submittedName>
</protein>
<name>A0A6J7X7E9_9CAUD</name>
<dbReference type="EMBL" id="LR798343">
    <property type="protein sequence ID" value="CAB5225596.1"/>
    <property type="molecule type" value="Genomic_DNA"/>
</dbReference>
<organism evidence="2">
    <name type="scientific">uncultured Caudovirales phage</name>
    <dbReference type="NCBI Taxonomy" id="2100421"/>
    <lineage>
        <taxon>Viruses</taxon>
        <taxon>Duplodnaviria</taxon>
        <taxon>Heunggongvirae</taxon>
        <taxon>Uroviricota</taxon>
        <taxon>Caudoviricetes</taxon>
        <taxon>Peduoviridae</taxon>
        <taxon>Maltschvirus</taxon>
        <taxon>Maltschvirus maltsch</taxon>
    </lineage>
</organism>
<gene>
    <name evidence="1" type="ORF">UFOVP675_47</name>
    <name evidence="2" type="ORF">UFOVP747_52</name>
</gene>
<proteinExistence type="predicted"/>
<reference evidence="2" key="1">
    <citation type="submission" date="2020-05" db="EMBL/GenBank/DDBJ databases">
        <authorList>
            <person name="Chiriac C."/>
            <person name="Salcher M."/>
            <person name="Ghai R."/>
            <person name="Kavagutti S V."/>
        </authorList>
    </citation>
    <scope>NUCLEOTIDE SEQUENCE</scope>
</reference>